<keyword evidence="4" id="KW-0812">Transmembrane</keyword>
<protein>
    <recommendedName>
        <fullName evidence="11">Regulatory protein MsrR</fullName>
    </recommendedName>
</protein>
<keyword evidence="6" id="KW-1133">Transmembrane helix</keyword>
<keyword evidence="5" id="KW-0735">Signal-anchor</keyword>
<feature type="compositionally biased region" description="Acidic residues" evidence="12">
    <location>
        <begin position="330"/>
        <end position="348"/>
    </location>
</feature>
<sequence>MTRKSRRKKTWLKVFLLTFLLVFLGGVVIAAWAKNNFDAAREESLQQIEEEGGLYEEEEEIEFEPSEPEDSEPLEHINILFVGVDSEDGGSRTDTIMIGRYDPDNGTARLASIMRDTYVDIPGRGKNKINAAYAFGGMDLLRETIEENFDFPIEYYARVNFRGFERVVDVLAPDGVAIDVDDRMYYEDTAGGLLIDFDEGENIMDGEEALNFVRFRSDSQNDFGRVGRQQQMIDALSGELLSLSGITRIPQLLGSIVPYIQTNLDTSDMINYTRSFLTSSEQELSTITIPVAGGFTEASYSHAGAVLEPDLEGNKELLERFFDMDEPFEEDEIPEDELEFEFDSEYEDDLARLE</sequence>
<dbReference type="KEGG" id="psua:FLK61_34440"/>
<keyword evidence="8" id="KW-0472">Membrane</keyword>
<dbReference type="AlphaFoldDB" id="A0A859FHT2"/>
<comment type="similarity">
    <text evidence="2">Belongs to the LytR/CpsA/Psr (LCP) family.</text>
</comment>
<reference evidence="15" key="1">
    <citation type="submission" date="2019-07" db="EMBL/GenBank/DDBJ databases">
        <title>Bacillus alkalisoli sp. nov. isolated from saline soil.</title>
        <authorList>
            <person name="Sun J.-Q."/>
            <person name="Xu L."/>
        </authorList>
    </citation>
    <scope>NUCLEOTIDE SEQUENCE [LARGE SCALE GENOMIC DNA]</scope>
    <source>
        <strain evidence="15">M4U3P1</strain>
    </source>
</reference>
<comment type="function">
    <text evidence="10">Involved in SarA attenuation. Affects resistance to oxacillin and teicoplanin, as well as the synthesis of virulence factors.</text>
</comment>
<evidence type="ECO:0000259" key="13">
    <source>
        <dbReference type="Pfam" id="PF03816"/>
    </source>
</evidence>
<proteinExistence type="inferred from homology"/>
<dbReference type="PANTHER" id="PTHR33392:SF8">
    <property type="entry name" value="REGULATORY PROTEIN MSRR"/>
    <property type="match status" value="1"/>
</dbReference>
<evidence type="ECO:0000256" key="7">
    <source>
        <dbReference type="ARBA" id="ARBA00023015"/>
    </source>
</evidence>
<evidence type="ECO:0000313" key="14">
    <source>
        <dbReference type="EMBL" id="QKS71775.1"/>
    </source>
</evidence>
<feature type="domain" description="Cell envelope-related transcriptional attenuator" evidence="13">
    <location>
        <begin position="92"/>
        <end position="239"/>
    </location>
</feature>
<evidence type="ECO:0000256" key="4">
    <source>
        <dbReference type="ARBA" id="ARBA00022692"/>
    </source>
</evidence>
<evidence type="ECO:0000256" key="9">
    <source>
        <dbReference type="ARBA" id="ARBA00023163"/>
    </source>
</evidence>
<name>A0A859FHT2_9BACI</name>
<evidence type="ECO:0000256" key="11">
    <source>
        <dbReference type="ARBA" id="ARBA00040752"/>
    </source>
</evidence>
<dbReference type="RefSeq" id="WP_176009760.1">
    <property type="nucleotide sequence ID" value="NZ_CP041372.2"/>
</dbReference>
<dbReference type="Pfam" id="PF03816">
    <property type="entry name" value="LytR_cpsA_psr"/>
    <property type="match status" value="1"/>
</dbReference>
<dbReference type="PANTHER" id="PTHR33392">
    <property type="entry name" value="POLYISOPRENYL-TEICHOIC ACID--PEPTIDOGLYCAN TEICHOIC ACID TRANSFERASE TAGU"/>
    <property type="match status" value="1"/>
</dbReference>
<evidence type="ECO:0000256" key="3">
    <source>
        <dbReference type="ARBA" id="ARBA00022475"/>
    </source>
</evidence>
<dbReference type="GO" id="GO:0005886">
    <property type="term" value="C:plasma membrane"/>
    <property type="evidence" value="ECO:0007669"/>
    <property type="project" value="UniProtKB-SubCell"/>
</dbReference>
<evidence type="ECO:0000256" key="2">
    <source>
        <dbReference type="ARBA" id="ARBA00006068"/>
    </source>
</evidence>
<keyword evidence="15" id="KW-1185">Reference proteome</keyword>
<keyword evidence="3" id="KW-1003">Cell membrane</keyword>
<keyword evidence="7" id="KW-0805">Transcription regulation</keyword>
<dbReference type="Gene3D" id="3.40.630.190">
    <property type="entry name" value="LCP protein"/>
    <property type="match status" value="1"/>
</dbReference>
<evidence type="ECO:0000256" key="1">
    <source>
        <dbReference type="ARBA" id="ARBA00004401"/>
    </source>
</evidence>
<gene>
    <name evidence="14" type="ORF">FLK61_34440</name>
</gene>
<organism evidence="14 15">
    <name type="scientific">Paenalkalicoccus suaedae</name>
    <dbReference type="NCBI Taxonomy" id="2592382"/>
    <lineage>
        <taxon>Bacteria</taxon>
        <taxon>Bacillati</taxon>
        <taxon>Bacillota</taxon>
        <taxon>Bacilli</taxon>
        <taxon>Bacillales</taxon>
        <taxon>Bacillaceae</taxon>
        <taxon>Paenalkalicoccus</taxon>
    </lineage>
</organism>
<dbReference type="EMBL" id="CP041372">
    <property type="protein sequence ID" value="QKS71775.1"/>
    <property type="molecule type" value="Genomic_DNA"/>
</dbReference>
<evidence type="ECO:0000256" key="10">
    <source>
        <dbReference type="ARBA" id="ARBA00037178"/>
    </source>
</evidence>
<feature type="region of interest" description="Disordered" evidence="12">
    <location>
        <begin position="330"/>
        <end position="354"/>
    </location>
</feature>
<dbReference type="Proteomes" id="UP000318138">
    <property type="component" value="Chromosome"/>
</dbReference>
<dbReference type="GO" id="GO:0071555">
    <property type="term" value="P:cell wall organization"/>
    <property type="evidence" value="ECO:0007669"/>
    <property type="project" value="UniProtKB-KW"/>
</dbReference>
<evidence type="ECO:0000256" key="5">
    <source>
        <dbReference type="ARBA" id="ARBA00022968"/>
    </source>
</evidence>
<keyword evidence="9" id="KW-0804">Transcription</keyword>
<dbReference type="InterPro" id="IPR004474">
    <property type="entry name" value="LytR_CpsA_psr"/>
</dbReference>
<comment type="subcellular location">
    <subcellularLocation>
        <location evidence="1">Cell membrane</location>
        <topology evidence="1">Single-pass type II membrane protein</topology>
    </subcellularLocation>
</comment>
<evidence type="ECO:0000256" key="6">
    <source>
        <dbReference type="ARBA" id="ARBA00022989"/>
    </source>
</evidence>
<evidence type="ECO:0000313" key="15">
    <source>
        <dbReference type="Proteomes" id="UP000318138"/>
    </source>
</evidence>
<evidence type="ECO:0000256" key="12">
    <source>
        <dbReference type="SAM" id="MobiDB-lite"/>
    </source>
</evidence>
<dbReference type="NCBIfam" id="TIGR00350">
    <property type="entry name" value="lytR_cpsA_psr"/>
    <property type="match status" value="1"/>
</dbReference>
<evidence type="ECO:0000256" key="8">
    <source>
        <dbReference type="ARBA" id="ARBA00023136"/>
    </source>
</evidence>
<accession>A0A859FHT2</accession>
<dbReference type="InterPro" id="IPR050922">
    <property type="entry name" value="LytR/CpsA/Psr_CW_biosynth"/>
</dbReference>